<organism evidence="1 2">
    <name type="scientific">Smittium mucronatum</name>
    <dbReference type="NCBI Taxonomy" id="133383"/>
    <lineage>
        <taxon>Eukaryota</taxon>
        <taxon>Fungi</taxon>
        <taxon>Fungi incertae sedis</taxon>
        <taxon>Zoopagomycota</taxon>
        <taxon>Kickxellomycotina</taxon>
        <taxon>Harpellomycetes</taxon>
        <taxon>Harpellales</taxon>
        <taxon>Legeriomycetaceae</taxon>
        <taxon>Smittium</taxon>
    </lineage>
</organism>
<dbReference type="AlphaFoldDB" id="A0A1R0GMF0"/>
<accession>A0A1R0GMF0</accession>
<feature type="non-terminal residue" evidence="1">
    <location>
        <position position="30"/>
    </location>
</feature>
<name>A0A1R0GMF0_9FUNG</name>
<reference evidence="1 2" key="1">
    <citation type="journal article" date="2016" name="Mol. Biol. Evol.">
        <title>Genome-Wide Survey of Gut Fungi (Harpellales) Reveals the First Horizontally Transferred Ubiquitin Gene from a Mosquito Host.</title>
        <authorList>
            <person name="Wang Y."/>
            <person name="White M.M."/>
            <person name="Kvist S."/>
            <person name="Moncalvo J.M."/>
        </authorList>
    </citation>
    <scope>NUCLEOTIDE SEQUENCE [LARGE SCALE GENOMIC DNA]</scope>
    <source>
        <strain evidence="1 2">ALG-7-W6</strain>
    </source>
</reference>
<dbReference type="Proteomes" id="UP000187455">
    <property type="component" value="Unassembled WGS sequence"/>
</dbReference>
<gene>
    <name evidence="1" type="ORF">AYI68_g7897</name>
</gene>
<dbReference type="EMBL" id="LSSL01007317">
    <property type="protein sequence ID" value="OLY78062.1"/>
    <property type="molecule type" value="Genomic_DNA"/>
</dbReference>
<evidence type="ECO:0000313" key="1">
    <source>
        <dbReference type="EMBL" id="OLY78062.1"/>
    </source>
</evidence>
<evidence type="ECO:0000313" key="2">
    <source>
        <dbReference type="Proteomes" id="UP000187455"/>
    </source>
</evidence>
<proteinExistence type="predicted"/>
<protein>
    <submittedName>
        <fullName evidence="1">Uncharacterized protein</fullName>
    </submittedName>
</protein>
<sequence length="30" mass="3577">MKHRYFCHDLPTTGCQNWSIVSPTEHEIFV</sequence>
<keyword evidence="2" id="KW-1185">Reference proteome</keyword>
<comment type="caution">
    <text evidence="1">The sequence shown here is derived from an EMBL/GenBank/DDBJ whole genome shotgun (WGS) entry which is preliminary data.</text>
</comment>